<feature type="compositionally biased region" description="Low complexity" evidence="8">
    <location>
        <begin position="278"/>
        <end position="289"/>
    </location>
</feature>
<evidence type="ECO:0000256" key="4">
    <source>
        <dbReference type="ARBA" id="ARBA00023163"/>
    </source>
</evidence>
<dbReference type="PROSITE" id="PS51294">
    <property type="entry name" value="HTH_MYB"/>
    <property type="match status" value="1"/>
</dbReference>
<dbReference type="Pfam" id="PF00249">
    <property type="entry name" value="Myb_DNA-binding"/>
    <property type="match status" value="1"/>
</dbReference>
<name>A0A8J5KTY8_ZINOF</name>
<dbReference type="EMBL" id="JACMSC010000014">
    <property type="protein sequence ID" value="KAG6491012.1"/>
    <property type="molecule type" value="Genomic_DNA"/>
</dbReference>
<reference evidence="12 13" key="1">
    <citation type="submission" date="2020-08" db="EMBL/GenBank/DDBJ databases">
        <title>Plant Genome Project.</title>
        <authorList>
            <person name="Zhang R.-G."/>
        </authorList>
    </citation>
    <scope>NUCLEOTIDE SEQUENCE [LARGE SCALE GENOMIC DNA]</scope>
    <source>
        <tissue evidence="12">Rhizome</tissue>
    </source>
</reference>
<dbReference type="CDD" id="cd00167">
    <property type="entry name" value="SANT"/>
    <property type="match status" value="2"/>
</dbReference>
<dbReference type="GO" id="GO:0009739">
    <property type="term" value="P:response to gibberellin"/>
    <property type="evidence" value="ECO:0007669"/>
    <property type="project" value="UniProtKB-ARBA"/>
</dbReference>
<dbReference type="InterPro" id="IPR017884">
    <property type="entry name" value="SANT_dom"/>
</dbReference>
<comment type="subcellular location">
    <subcellularLocation>
        <location evidence="1">Nucleus</location>
    </subcellularLocation>
</comment>
<evidence type="ECO:0000313" key="12">
    <source>
        <dbReference type="EMBL" id="KAG6491012.1"/>
    </source>
</evidence>
<feature type="domain" description="Myb-like" evidence="9">
    <location>
        <begin position="198"/>
        <end position="250"/>
    </location>
</feature>
<dbReference type="PROSITE" id="PS51293">
    <property type="entry name" value="SANT"/>
    <property type="match status" value="1"/>
</dbReference>
<dbReference type="GO" id="GO:0003677">
    <property type="term" value="F:DNA binding"/>
    <property type="evidence" value="ECO:0007669"/>
    <property type="project" value="UniProtKB-KW"/>
</dbReference>
<gene>
    <name evidence="12" type="ORF">ZIOFF_052344</name>
</gene>
<keyword evidence="2" id="KW-0805">Transcription regulation</keyword>
<evidence type="ECO:0000259" key="10">
    <source>
        <dbReference type="PROSITE" id="PS51293"/>
    </source>
</evidence>
<dbReference type="Proteomes" id="UP000734854">
    <property type="component" value="Unassembled WGS sequence"/>
</dbReference>
<dbReference type="SMART" id="SM00717">
    <property type="entry name" value="SANT"/>
    <property type="match status" value="2"/>
</dbReference>
<sequence length="312" mass="35303">MALGEAESEVGHQWTNSIQQFLFARAAVLGQRSTVLANKLKQVGRRSNPRPFISFSILPLNPQIFTNPVDSSSENQQIFHKDASDLTVSEKRKGSKGTGTWTHDENKRFEDALARFDKETPDRWVMVAASVPGKTPWEVESHYLDLVDDVRQIESGRIPCPGYDSSFSLGWETNYGFEGLKQAYRIHGKRSGGRAFGHERKKGVPWTEAEHKLFLLGLEKHGKGDWRNISRNFVNTRTPTQVASHAQKYFIRLNSGGRDKRRSSIHDIKTTNLSENRPPALSEPPTLTPEPTTAFVLPWPGSHIHYQFKPTQ</sequence>
<keyword evidence="3" id="KW-0238">DNA-binding</keyword>
<evidence type="ECO:0000313" key="13">
    <source>
        <dbReference type="Proteomes" id="UP000734854"/>
    </source>
</evidence>
<dbReference type="PANTHER" id="PTHR44042">
    <property type="entry name" value="DUPLICATED HOMEODOMAIN-LIKE SUPERFAMILY PROTEIN-RELATED"/>
    <property type="match status" value="1"/>
</dbReference>
<dbReference type="AlphaFoldDB" id="A0A8J5KTY8"/>
<keyword evidence="5" id="KW-0539">Nucleus</keyword>
<comment type="caution">
    <text evidence="12">The sequence shown here is derived from an EMBL/GenBank/DDBJ whole genome shotgun (WGS) entry which is preliminary data.</text>
</comment>
<evidence type="ECO:0000256" key="7">
    <source>
        <dbReference type="ARBA" id="ARBA00076145"/>
    </source>
</evidence>
<protein>
    <recommendedName>
        <fullName evidence="6">Transcription factor MYBS1</fullName>
    </recommendedName>
    <alternativeName>
        <fullName evidence="7">Myb-related protein S1</fullName>
    </alternativeName>
</protein>
<evidence type="ECO:0000256" key="8">
    <source>
        <dbReference type="SAM" id="MobiDB-lite"/>
    </source>
</evidence>
<organism evidence="12 13">
    <name type="scientific">Zingiber officinale</name>
    <name type="common">Ginger</name>
    <name type="synonym">Amomum zingiber</name>
    <dbReference type="NCBI Taxonomy" id="94328"/>
    <lineage>
        <taxon>Eukaryota</taxon>
        <taxon>Viridiplantae</taxon>
        <taxon>Streptophyta</taxon>
        <taxon>Embryophyta</taxon>
        <taxon>Tracheophyta</taxon>
        <taxon>Spermatophyta</taxon>
        <taxon>Magnoliopsida</taxon>
        <taxon>Liliopsida</taxon>
        <taxon>Zingiberales</taxon>
        <taxon>Zingiberaceae</taxon>
        <taxon>Zingiber</taxon>
    </lineage>
</organism>
<dbReference type="InterPro" id="IPR001005">
    <property type="entry name" value="SANT/Myb"/>
</dbReference>
<feature type="domain" description="SANT" evidence="10">
    <location>
        <begin position="206"/>
        <end position="254"/>
    </location>
</feature>
<feature type="domain" description="HTH myb-type" evidence="11">
    <location>
        <begin position="198"/>
        <end position="254"/>
    </location>
</feature>
<dbReference type="FunFam" id="1.10.10.60:FF:000009">
    <property type="entry name" value="transcription factor MYB1R1"/>
    <property type="match status" value="1"/>
</dbReference>
<feature type="region of interest" description="Disordered" evidence="8">
    <location>
        <begin position="257"/>
        <end position="289"/>
    </location>
</feature>
<dbReference type="Gene3D" id="1.10.10.60">
    <property type="entry name" value="Homeodomain-like"/>
    <property type="match status" value="2"/>
</dbReference>
<evidence type="ECO:0000256" key="3">
    <source>
        <dbReference type="ARBA" id="ARBA00023125"/>
    </source>
</evidence>
<dbReference type="InterPro" id="IPR017930">
    <property type="entry name" value="Myb_dom"/>
</dbReference>
<dbReference type="SUPFAM" id="SSF46689">
    <property type="entry name" value="Homeodomain-like"/>
    <property type="match status" value="2"/>
</dbReference>
<keyword evidence="13" id="KW-1185">Reference proteome</keyword>
<evidence type="ECO:0000256" key="1">
    <source>
        <dbReference type="ARBA" id="ARBA00004123"/>
    </source>
</evidence>
<evidence type="ECO:0000256" key="2">
    <source>
        <dbReference type="ARBA" id="ARBA00023015"/>
    </source>
</evidence>
<evidence type="ECO:0000259" key="11">
    <source>
        <dbReference type="PROSITE" id="PS51294"/>
    </source>
</evidence>
<feature type="domain" description="Myb-like" evidence="9">
    <location>
        <begin position="93"/>
        <end position="147"/>
    </location>
</feature>
<dbReference type="PANTHER" id="PTHR44042:SF41">
    <property type="entry name" value="DUPLICATED HOMEODOMAIN-LIKE SUPERFAMILY PROTEIN-RELATED"/>
    <property type="match status" value="1"/>
</dbReference>
<dbReference type="PROSITE" id="PS50090">
    <property type="entry name" value="MYB_LIKE"/>
    <property type="match status" value="2"/>
</dbReference>
<evidence type="ECO:0000256" key="5">
    <source>
        <dbReference type="ARBA" id="ARBA00023242"/>
    </source>
</evidence>
<dbReference type="InterPro" id="IPR009057">
    <property type="entry name" value="Homeodomain-like_sf"/>
</dbReference>
<accession>A0A8J5KTY8</accession>
<evidence type="ECO:0000259" key="9">
    <source>
        <dbReference type="PROSITE" id="PS50090"/>
    </source>
</evidence>
<keyword evidence="4" id="KW-0804">Transcription</keyword>
<proteinExistence type="predicted"/>
<evidence type="ECO:0000256" key="6">
    <source>
        <dbReference type="ARBA" id="ARBA00068153"/>
    </source>
</evidence>
<dbReference type="InterPro" id="IPR006447">
    <property type="entry name" value="Myb_dom_plants"/>
</dbReference>
<dbReference type="NCBIfam" id="TIGR01557">
    <property type="entry name" value="myb_SHAQKYF"/>
    <property type="match status" value="1"/>
</dbReference>
<dbReference type="GO" id="GO:0005634">
    <property type="term" value="C:nucleus"/>
    <property type="evidence" value="ECO:0007669"/>
    <property type="project" value="UniProtKB-SubCell"/>
</dbReference>
<dbReference type="FunFam" id="1.10.10.60:FF:000154">
    <property type="entry name" value="Transcription factor SRM1"/>
    <property type="match status" value="1"/>
</dbReference>
<dbReference type="GO" id="GO:0009744">
    <property type="term" value="P:response to sucrose"/>
    <property type="evidence" value="ECO:0007669"/>
    <property type="project" value="UniProtKB-ARBA"/>
</dbReference>